<evidence type="ECO:0000259" key="5">
    <source>
        <dbReference type="Pfam" id="PF10502"/>
    </source>
</evidence>
<sequence length="166" mass="17516">MVVTVVSAVVAALAAAAWWARRRLVVVTVRGSSMQPTFQHGDRVLVRRAPITAIRPGQVVVVAAGRPVGPLPPDYPLWMIKRLRAAPGDPVPRDEVPALASVPEQTVPAGRMVALGDNPAGADSRQLGYFYTANLLGVVTRRLTRAPIGTGGADAGRQRTSDGRIG</sequence>
<reference evidence="6 7" key="1">
    <citation type="submission" date="2021-01" db="EMBL/GenBank/DDBJ databases">
        <title>Whole genome shotgun sequence of Plantactinospora mayteni NBRC 109088.</title>
        <authorList>
            <person name="Komaki H."/>
            <person name="Tamura T."/>
        </authorList>
    </citation>
    <scope>NUCLEOTIDE SEQUENCE [LARGE SCALE GENOMIC DNA]</scope>
    <source>
        <strain evidence="6 7">NBRC 109088</strain>
    </source>
</reference>
<gene>
    <name evidence="6" type="primary">lepB_1</name>
    <name evidence="6" type="ORF">Pma05_21350</name>
</gene>
<dbReference type="SUPFAM" id="SSF51306">
    <property type="entry name" value="LexA/Signal peptidase"/>
    <property type="match status" value="1"/>
</dbReference>
<evidence type="ECO:0000256" key="4">
    <source>
        <dbReference type="SAM" id="MobiDB-lite"/>
    </source>
</evidence>
<dbReference type="PRINTS" id="PR00727">
    <property type="entry name" value="LEADERPTASE"/>
</dbReference>
<comment type="caution">
    <text evidence="6">The sequence shown here is derived from an EMBL/GenBank/DDBJ whole genome shotgun (WGS) entry which is preliminary data.</text>
</comment>
<feature type="compositionally biased region" description="Basic and acidic residues" evidence="4">
    <location>
        <begin position="156"/>
        <end position="166"/>
    </location>
</feature>
<dbReference type="Gene3D" id="2.10.109.10">
    <property type="entry name" value="Umud Fragment, subunit A"/>
    <property type="match status" value="1"/>
</dbReference>
<evidence type="ECO:0000256" key="1">
    <source>
        <dbReference type="ARBA" id="ARBA00004401"/>
    </source>
</evidence>
<dbReference type="Pfam" id="PF10502">
    <property type="entry name" value="Peptidase_S26"/>
    <property type="match status" value="1"/>
</dbReference>
<dbReference type="CDD" id="cd06462">
    <property type="entry name" value="Peptidase_S24_S26"/>
    <property type="match status" value="1"/>
</dbReference>
<dbReference type="PROSITE" id="PS00501">
    <property type="entry name" value="SPASE_I_1"/>
    <property type="match status" value="1"/>
</dbReference>
<keyword evidence="2" id="KW-0645">Protease</keyword>
<feature type="domain" description="Peptidase S26" evidence="5">
    <location>
        <begin position="5"/>
        <end position="92"/>
    </location>
</feature>
<evidence type="ECO:0000313" key="6">
    <source>
        <dbReference type="EMBL" id="GIG95562.1"/>
    </source>
</evidence>
<dbReference type="InterPro" id="IPR000223">
    <property type="entry name" value="Pept_S26A_signal_pept_1"/>
</dbReference>
<protein>
    <submittedName>
        <fullName evidence="6">S26 family signal peptidase</fullName>
    </submittedName>
</protein>
<feature type="region of interest" description="Disordered" evidence="4">
    <location>
        <begin position="147"/>
        <end position="166"/>
    </location>
</feature>
<name>A0ABQ4ELE2_9ACTN</name>
<keyword evidence="3" id="KW-0378">Hydrolase</keyword>
<evidence type="ECO:0000256" key="2">
    <source>
        <dbReference type="ARBA" id="ARBA00022670"/>
    </source>
</evidence>
<keyword evidence="7" id="KW-1185">Reference proteome</keyword>
<dbReference type="InterPro" id="IPR019533">
    <property type="entry name" value="Peptidase_S26"/>
</dbReference>
<comment type="subcellular location">
    <subcellularLocation>
        <location evidence="1">Cell membrane</location>
        <topology evidence="1">Single-pass type II membrane protein</topology>
    </subcellularLocation>
</comment>
<evidence type="ECO:0000256" key="3">
    <source>
        <dbReference type="ARBA" id="ARBA00022801"/>
    </source>
</evidence>
<accession>A0ABQ4ELE2</accession>
<dbReference type="EMBL" id="BONX01000011">
    <property type="protein sequence ID" value="GIG95562.1"/>
    <property type="molecule type" value="Genomic_DNA"/>
</dbReference>
<organism evidence="6 7">
    <name type="scientific">Plantactinospora mayteni</name>
    <dbReference type="NCBI Taxonomy" id="566021"/>
    <lineage>
        <taxon>Bacteria</taxon>
        <taxon>Bacillati</taxon>
        <taxon>Actinomycetota</taxon>
        <taxon>Actinomycetes</taxon>
        <taxon>Micromonosporales</taxon>
        <taxon>Micromonosporaceae</taxon>
        <taxon>Plantactinospora</taxon>
    </lineage>
</organism>
<dbReference type="InterPro" id="IPR036286">
    <property type="entry name" value="LexA/Signal_pep-like_sf"/>
</dbReference>
<dbReference type="Proteomes" id="UP000621500">
    <property type="component" value="Unassembled WGS sequence"/>
</dbReference>
<evidence type="ECO:0000313" key="7">
    <source>
        <dbReference type="Proteomes" id="UP000621500"/>
    </source>
</evidence>
<dbReference type="InterPro" id="IPR019756">
    <property type="entry name" value="Pept_S26A_signal_pept_1_Ser-AS"/>
</dbReference>
<proteinExistence type="predicted"/>